<evidence type="ECO:0000256" key="2">
    <source>
        <dbReference type="ARBA" id="ARBA00023125"/>
    </source>
</evidence>
<keyword evidence="2 4" id="KW-0238">DNA-binding</keyword>
<evidence type="ECO:0000313" key="8">
    <source>
        <dbReference type="Proteomes" id="UP000647017"/>
    </source>
</evidence>
<dbReference type="PANTHER" id="PTHR30055">
    <property type="entry name" value="HTH-TYPE TRANSCRIPTIONAL REGULATOR RUTR"/>
    <property type="match status" value="1"/>
</dbReference>
<feature type="region of interest" description="Disordered" evidence="5">
    <location>
        <begin position="1"/>
        <end position="20"/>
    </location>
</feature>
<proteinExistence type="predicted"/>
<protein>
    <submittedName>
        <fullName evidence="7">TetR family transcriptional regulator</fullName>
    </submittedName>
</protein>
<keyword evidence="8" id="KW-1185">Reference proteome</keyword>
<evidence type="ECO:0000256" key="1">
    <source>
        <dbReference type="ARBA" id="ARBA00023015"/>
    </source>
</evidence>
<keyword evidence="1" id="KW-0805">Transcription regulation</keyword>
<feature type="DNA-binding region" description="H-T-H motif" evidence="4">
    <location>
        <begin position="46"/>
        <end position="65"/>
    </location>
</feature>
<dbReference type="Gene3D" id="1.10.357.10">
    <property type="entry name" value="Tetracycline Repressor, domain 2"/>
    <property type="match status" value="1"/>
</dbReference>
<evidence type="ECO:0000256" key="5">
    <source>
        <dbReference type="SAM" id="MobiDB-lite"/>
    </source>
</evidence>
<comment type="caution">
    <text evidence="7">The sequence shown here is derived from an EMBL/GenBank/DDBJ whole genome shotgun (WGS) entry which is preliminary data.</text>
</comment>
<dbReference type="InterPro" id="IPR001647">
    <property type="entry name" value="HTH_TetR"/>
</dbReference>
<evidence type="ECO:0000259" key="6">
    <source>
        <dbReference type="PROSITE" id="PS50977"/>
    </source>
</evidence>
<dbReference type="InterPro" id="IPR050109">
    <property type="entry name" value="HTH-type_TetR-like_transc_reg"/>
</dbReference>
<dbReference type="Pfam" id="PF00440">
    <property type="entry name" value="TetR_N"/>
    <property type="match status" value="1"/>
</dbReference>
<dbReference type="InterPro" id="IPR009057">
    <property type="entry name" value="Homeodomain-like_sf"/>
</dbReference>
<dbReference type="EMBL" id="BOOZ01000016">
    <property type="protein sequence ID" value="GIJ10012.1"/>
    <property type="molecule type" value="Genomic_DNA"/>
</dbReference>
<accession>A0ABQ4HWK3</accession>
<evidence type="ECO:0000256" key="4">
    <source>
        <dbReference type="PROSITE-ProRule" id="PRU00335"/>
    </source>
</evidence>
<evidence type="ECO:0000313" key="7">
    <source>
        <dbReference type="EMBL" id="GIJ10012.1"/>
    </source>
</evidence>
<organism evidence="7 8">
    <name type="scientific">Micromonospora andamanensis</name>
    <dbReference type="NCBI Taxonomy" id="1287068"/>
    <lineage>
        <taxon>Bacteria</taxon>
        <taxon>Bacillati</taxon>
        <taxon>Actinomycetota</taxon>
        <taxon>Actinomycetes</taxon>
        <taxon>Micromonosporales</taxon>
        <taxon>Micromonosporaceae</taxon>
        <taxon>Micromonospora</taxon>
    </lineage>
</organism>
<evidence type="ECO:0000256" key="3">
    <source>
        <dbReference type="ARBA" id="ARBA00023163"/>
    </source>
</evidence>
<name>A0ABQ4HWK3_9ACTN</name>
<dbReference type="PROSITE" id="PS50977">
    <property type="entry name" value="HTH_TETR_2"/>
    <property type="match status" value="1"/>
</dbReference>
<dbReference type="InterPro" id="IPR023772">
    <property type="entry name" value="DNA-bd_HTH_TetR-type_CS"/>
</dbReference>
<reference evidence="7 8" key="1">
    <citation type="submission" date="2021-01" db="EMBL/GenBank/DDBJ databases">
        <title>Whole genome shotgun sequence of Verrucosispora andamanensis NBRC 109075.</title>
        <authorList>
            <person name="Komaki H."/>
            <person name="Tamura T."/>
        </authorList>
    </citation>
    <scope>NUCLEOTIDE SEQUENCE [LARGE SCALE GENOMIC DNA]</scope>
    <source>
        <strain evidence="7 8">NBRC 109075</strain>
    </source>
</reference>
<dbReference type="Proteomes" id="UP000647017">
    <property type="component" value="Unassembled WGS sequence"/>
</dbReference>
<dbReference type="RefSeq" id="WP_204007714.1">
    <property type="nucleotide sequence ID" value="NZ_BOOZ01000016.1"/>
</dbReference>
<gene>
    <name evidence="7" type="ORF">Van01_32260</name>
</gene>
<keyword evidence="3" id="KW-0804">Transcription</keyword>
<sequence>MDEVKDGKPTRPYRSRLREENARRTRQAVVAAATELFVARGYTGTSLADVAAAAGVARPTVFAAFGSKAALLRQVLDEALAGDDEPVPVAQRPWYRPVWEAATGGEVLDAYAGVCTLIGARTARVFETVRRAADGSPEVAEVWQTLLRNRRLGATMVVERLRALDARTRQGSDVEAAIDEVWFYNDPAHYGALVLERGWDEATFRRWLGRSLRHALLADPD</sequence>
<dbReference type="PRINTS" id="PR00455">
    <property type="entry name" value="HTHTETR"/>
</dbReference>
<dbReference type="SUPFAM" id="SSF46689">
    <property type="entry name" value="Homeodomain-like"/>
    <property type="match status" value="1"/>
</dbReference>
<feature type="domain" description="HTH tetR-type" evidence="6">
    <location>
        <begin position="23"/>
        <end position="83"/>
    </location>
</feature>
<dbReference type="PROSITE" id="PS01081">
    <property type="entry name" value="HTH_TETR_1"/>
    <property type="match status" value="1"/>
</dbReference>
<dbReference type="PANTHER" id="PTHR30055:SF234">
    <property type="entry name" value="HTH-TYPE TRANSCRIPTIONAL REGULATOR BETI"/>
    <property type="match status" value="1"/>
</dbReference>